<protein>
    <submittedName>
        <fullName evidence="1">DUF72 domain-containing protein</fullName>
    </submittedName>
</protein>
<proteinExistence type="predicted"/>
<dbReference type="PANTHER" id="PTHR30348">
    <property type="entry name" value="UNCHARACTERIZED PROTEIN YECE"/>
    <property type="match status" value="1"/>
</dbReference>
<evidence type="ECO:0000313" key="2">
    <source>
        <dbReference type="Proteomes" id="UP000663801"/>
    </source>
</evidence>
<organism evidence="1 2">
    <name type="scientific">Nakamurella flavida</name>
    <dbReference type="NCBI Taxonomy" id="363630"/>
    <lineage>
        <taxon>Bacteria</taxon>
        <taxon>Bacillati</taxon>
        <taxon>Actinomycetota</taxon>
        <taxon>Actinomycetes</taxon>
        <taxon>Nakamurellales</taxon>
        <taxon>Nakamurellaceae</taxon>
        <taxon>Nakamurella</taxon>
    </lineage>
</organism>
<dbReference type="SUPFAM" id="SSF117396">
    <property type="entry name" value="TM1631-like"/>
    <property type="match status" value="1"/>
</dbReference>
<dbReference type="InterPro" id="IPR002763">
    <property type="entry name" value="DUF72"/>
</dbReference>
<dbReference type="Pfam" id="PF01904">
    <property type="entry name" value="DUF72"/>
    <property type="match status" value="1"/>
</dbReference>
<sequence length="283" mass="31516">MGVLSGGGADVRIGLSGWTYPHWRKAFYPAGLAQRRELEFASRAFSTLEINGSFYSLQRPSSYRAWRDATPGDFLFAVKGGRFITHQKKLANVDQPLATFFASGLLDLGERLGPILWQLPPGLAYHPERMAAFFARLPMTTDDAARLAAGYEPRLFERWSQEPVVRAAVPGAIQHAVEVRHPSFATGEFAAQCRESGIALVVADTAGRFPWVDEVTADLVYVRLHGDAELYLSQYSDQGLDRWADRIRGWARTPGVRRVCVYFDNDGYAHAPQDAARLVQRLG</sequence>
<evidence type="ECO:0000313" key="1">
    <source>
        <dbReference type="EMBL" id="MBM9477268.1"/>
    </source>
</evidence>
<comment type="caution">
    <text evidence="1">The sequence shown here is derived from an EMBL/GenBank/DDBJ whole genome shotgun (WGS) entry which is preliminary data.</text>
</comment>
<dbReference type="Proteomes" id="UP000663801">
    <property type="component" value="Unassembled WGS sequence"/>
</dbReference>
<dbReference type="PANTHER" id="PTHR30348:SF4">
    <property type="entry name" value="DUF72 DOMAIN-CONTAINING PROTEIN"/>
    <property type="match status" value="1"/>
</dbReference>
<dbReference type="AlphaFoldDB" id="A0A939C114"/>
<keyword evidence="2" id="KW-1185">Reference proteome</keyword>
<dbReference type="InterPro" id="IPR036520">
    <property type="entry name" value="UPF0759_sf"/>
</dbReference>
<reference evidence="1" key="1">
    <citation type="submission" date="2021-01" db="EMBL/GenBank/DDBJ databases">
        <title>KCTC 19127 draft genome.</title>
        <authorList>
            <person name="An D."/>
        </authorList>
    </citation>
    <scope>NUCLEOTIDE SEQUENCE</scope>
    <source>
        <strain evidence="1">KCTC 19127</strain>
    </source>
</reference>
<gene>
    <name evidence="1" type="ORF">JL107_12515</name>
</gene>
<accession>A0A939C114</accession>
<name>A0A939C114_9ACTN</name>
<dbReference type="Gene3D" id="3.20.20.410">
    <property type="entry name" value="Protein of unknown function UPF0759"/>
    <property type="match status" value="1"/>
</dbReference>
<dbReference type="EMBL" id="JAERWL010000010">
    <property type="protein sequence ID" value="MBM9477268.1"/>
    <property type="molecule type" value="Genomic_DNA"/>
</dbReference>
<dbReference type="RefSeq" id="WP_205257392.1">
    <property type="nucleotide sequence ID" value="NZ_BAAAPV010000001.1"/>
</dbReference>